<evidence type="ECO:0000313" key="3">
    <source>
        <dbReference type="Proteomes" id="UP000184368"/>
    </source>
</evidence>
<evidence type="ECO:0000313" key="2">
    <source>
        <dbReference type="EMBL" id="SHE74153.1"/>
    </source>
</evidence>
<dbReference type="Pfam" id="PF13672">
    <property type="entry name" value="PP2C_2"/>
    <property type="match status" value="1"/>
</dbReference>
<organism evidence="2 3">
    <name type="scientific">Cnuella takakiae</name>
    <dbReference type="NCBI Taxonomy" id="1302690"/>
    <lineage>
        <taxon>Bacteria</taxon>
        <taxon>Pseudomonadati</taxon>
        <taxon>Bacteroidota</taxon>
        <taxon>Chitinophagia</taxon>
        <taxon>Chitinophagales</taxon>
        <taxon>Chitinophagaceae</taxon>
        <taxon>Cnuella</taxon>
    </lineage>
</organism>
<dbReference type="EMBL" id="FQUO01000002">
    <property type="protein sequence ID" value="SHE74153.1"/>
    <property type="molecule type" value="Genomic_DNA"/>
</dbReference>
<feature type="domain" description="PPM-type phosphatase" evidence="1">
    <location>
        <begin position="193"/>
        <end position="420"/>
    </location>
</feature>
<dbReference type="InterPro" id="IPR036457">
    <property type="entry name" value="PPM-type-like_dom_sf"/>
</dbReference>
<accession>A0A1M4VZ55</accession>
<dbReference type="AlphaFoldDB" id="A0A1M4VZ55"/>
<reference evidence="2 3" key="1">
    <citation type="submission" date="2016-11" db="EMBL/GenBank/DDBJ databases">
        <authorList>
            <person name="Jaros S."/>
            <person name="Januszkiewicz K."/>
            <person name="Wedrychowicz H."/>
        </authorList>
    </citation>
    <scope>NUCLEOTIDE SEQUENCE [LARGE SCALE GENOMIC DNA]</scope>
    <source>
        <strain evidence="2 3">DSM 26897</strain>
    </source>
</reference>
<dbReference type="Gene3D" id="2.60.40.10">
    <property type="entry name" value="Immunoglobulins"/>
    <property type="match status" value="1"/>
</dbReference>
<dbReference type="OrthoDB" id="963478at2"/>
<dbReference type="InterPro" id="IPR001932">
    <property type="entry name" value="PPM-type_phosphatase-like_dom"/>
</dbReference>
<protein>
    <submittedName>
        <fullName evidence="2">Protein phosphatase 2C</fullName>
    </submittedName>
</protein>
<proteinExistence type="predicted"/>
<dbReference type="Proteomes" id="UP000184368">
    <property type="component" value="Unassembled WGS sequence"/>
</dbReference>
<gene>
    <name evidence="2" type="ORF">SAMN05444008_102429</name>
</gene>
<sequence>MEDIIAVVDSLFRNRGIAITDDRKALFNSFLEAERNQALIDVIMQTGNLLMAGWKQEERIADLQQQLLRIPNATVGKDYTATLDFQKLGWQDMVQTAFSGLEAIGLAYDPATGQISGTPTQSGDIPLQFLYRLDTEKEDASLHAKSLTLTVNPDPKSLWKNLESDTQDPYWKEDHVTKFAPLGDRHIVVSSKRGRSHANVGSFREDDFAFDSLENGWQIVVVADGAGSAKLSRKGSALACASVVEYFKEEAAKTSMAGFDAVLQQYLAQQEAATEKELNNFVYNNLGKAAFTTHKKLEVFAKESGATLKDLSATLIFTLWKKYEAGYAFLSFGVGDCPIAVLNRDVTEVTLMNWLDVGEFGGGTRFITMPEIFQNKQFATRFGFKLIDDFSYLFLMSDGIYDPKFVVEAALPKISKWQEFLADLGGNNEAGTKVDLNPDNPEIAQQLSQWMDFWSPGNHDDRTLAIVF</sequence>
<keyword evidence="3" id="KW-1185">Reference proteome</keyword>
<dbReference type="SUPFAM" id="SSF81606">
    <property type="entry name" value="PP2C-like"/>
    <property type="match status" value="1"/>
</dbReference>
<dbReference type="STRING" id="1302690.BUE76_11610"/>
<name>A0A1M4VZ55_9BACT</name>
<evidence type="ECO:0000259" key="1">
    <source>
        <dbReference type="Pfam" id="PF13672"/>
    </source>
</evidence>
<dbReference type="RefSeq" id="WP_073040235.1">
    <property type="nucleotide sequence ID" value="NZ_FQUO01000002.1"/>
</dbReference>
<dbReference type="Gene3D" id="3.60.40.10">
    <property type="entry name" value="PPM-type phosphatase domain"/>
    <property type="match status" value="1"/>
</dbReference>
<dbReference type="InterPro" id="IPR013783">
    <property type="entry name" value="Ig-like_fold"/>
</dbReference>